<dbReference type="HOGENOM" id="CLU_3198495_0_0_6"/>
<dbReference type="KEGG" id="cps:CPS_3251"/>
<protein>
    <submittedName>
        <fullName evidence="1">Uncharacterized protein</fullName>
    </submittedName>
</protein>
<dbReference type="AlphaFoldDB" id="Q47Z29"/>
<dbReference type="Proteomes" id="UP000000547">
    <property type="component" value="Chromosome"/>
</dbReference>
<name>Q47Z29_COLP3</name>
<reference evidence="1" key="1">
    <citation type="journal article" date="2005" name="Proc. Natl. Acad. Sci. U.S.A.">
        <title>The psychrophilic lifestyle as revealed by the genome sequence of Colwellia psychrerythraea 34H through genomic and proteomic analyses.</title>
        <authorList>
            <person name="Methe B.A."/>
            <person name="Nelson K.E."/>
            <person name="Deming J.W."/>
            <person name="Momen B."/>
            <person name="Melamud E."/>
            <person name="Zhang X."/>
            <person name="Moult J."/>
            <person name="Madupu R."/>
            <person name="Nelson W.C."/>
            <person name="Dodson R.J."/>
            <person name="Brinkac L.M."/>
            <person name="Daugherty S.C."/>
            <person name="Durkin A.S."/>
            <person name="DeBoy R.T."/>
            <person name="Kolonay J.F."/>
            <person name="Sullivan S.A."/>
            <person name="Zhou L."/>
            <person name="Davidsen T.M."/>
            <person name="Wu M."/>
            <person name="Huston A.L."/>
            <person name="Lewis M."/>
            <person name="Weaver B."/>
            <person name="Weidman J.F."/>
            <person name="Khouri H."/>
            <person name="Utterback T.R."/>
            <person name="Feldblyum T.V."/>
            <person name="Fraser C.M."/>
        </authorList>
    </citation>
    <scope>NUCLEOTIDE SEQUENCE [LARGE SCALE GENOMIC DNA]</scope>
    <source>
        <strain evidence="1">34H</strain>
    </source>
</reference>
<dbReference type="EMBL" id="CP000083">
    <property type="protein sequence ID" value="AAZ25207.1"/>
    <property type="molecule type" value="Genomic_DNA"/>
</dbReference>
<accession>Q47Z29</accession>
<evidence type="ECO:0000313" key="2">
    <source>
        <dbReference type="Proteomes" id="UP000000547"/>
    </source>
</evidence>
<dbReference type="STRING" id="167879.CPS_3251"/>
<proteinExistence type="predicted"/>
<gene>
    <name evidence="1" type="ordered locus">CPS_3251</name>
</gene>
<evidence type="ECO:0000313" key="1">
    <source>
        <dbReference type="EMBL" id="AAZ25207.1"/>
    </source>
</evidence>
<organism evidence="1 2">
    <name type="scientific">Colwellia psychrerythraea (strain 34H / ATCC BAA-681)</name>
    <name type="common">Vibrio psychroerythus</name>
    <dbReference type="NCBI Taxonomy" id="167879"/>
    <lineage>
        <taxon>Bacteria</taxon>
        <taxon>Pseudomonadati</taxon>
        <taxon>Pseudomonadota</taxon>
        <taxon>Gammaproteobacteria</taxon>
        <taxon>Alteromonadales</taxon>
        <taxon>Colwelliaceae</taxon>
        <taxon>Colwellia</taxon>
    </lineage>
</organism>
<sequence>MPNLFKFFMLLIIRGYWCFMMKKGSACELQNKKAIIILQFISYCR</sequence>